<accession>A0A0F3KPZ8</accession>
<dbReference type="AlphaFoldDB" id="A0A0F3KPZ8"/>
<proteinExistence type="predicted"/>
<evidence type="ECO:0000313" key="2">
    <source>
        <dbReference type="Proteomes" id="UP000033651"/>
    </source>
</evidence>
<protein>
    <submittedName>
        <fullName evidence="1">Uncharacterized protein</fullName>
    </submittedName>
</protein>
<gene>
    <name evidence="1" type="ORF">VI08_11245</name>
</gene>
<sequence>MEHCELIPGKGIRHAGTDIFFDTQRSVLRTALGYKPGGESMWEDEDDYSRDGEDWLRLRFLDGKLRDIEVLGGTLAYDGMELKNTDIRTLRDVLHNVGLVVEDETEWLSDGRDCIDLQIVVATGDDVGEPGGDRIEWVITSADFKVEDA</sequence>
<reference evidence="1 2" key="1">
    <citation type="submission" date="2015-03" db="EMBL/GenBank/DDBJ databases">
        <title>Draft genome sequence of Luteibacter yeojuensis strain SU11.</title>
        <authorList>
            <person name="Sulaiman J."/>
            <person name="Priya K."/>
            <person name="Chan K.-G."/>
        </authorList>
    </citation>
    <scope>NUCLEOTIDE SEQUENCE [LARGE SCALE GENOMIC DNA]</scope>
    <source>
        <strain evidence="1 2">SU11</strain>
    </source>
</reference>
<dbReference type="OrthoDB" id="8912134at2"/>
<dbReference type="EMBL" id="JZRB01000022">
    <property type="protein sequence ID" value="KJV33345.1"/>
    <property type="molecule type" value="Genomic_DNA"/>
</dbReference>
<dbReference type="Proteomes" id="UP000033651">
    <property type="component" value="Unassembled WGS sequence"/>
</dbReference>
<evidence type="ECO:0000313" key="1">
    <source>
        <dbReference type="EMBL" id="KJV33345.1"/>
    </source>
</evidence>
<dbReference type="RefSeq" id="WP_045829681.1">
    <property type="nucleotide sequence ID" value="NZ_JZRB01000022.1"/>
</dbReference>
<comment type="caution">
    <text evidence="1">The sequence shown here is derived from an EMBL/GenBank/DDBJ whole genome shotgun (WGS) entry which is preliminary data.</text>
</comment>
<name>A0A0F3KPZ8_9GAMM</name>
<keyword evidence="2" id="KW-1185">Reference proteome</keyword>
<organism evidence="1 2">
    <name type="scientific">Luteibacter yeojuensis</name>
    <dbReference type="NCBI Taxonomy" id="345309"/>
    <lineage>
        <taxon>Bacteria</taxon>
        <taxon>Pseudomonadati</taxon>
        <taxon>Pseudomonadota</taxon>
        <taxon>Gammaproteobacteria</taxon>
        <taxon>Lysobacterales</taxon>
        <taxon>Rhodanobacteraceae</taxon>
        <taxon>Luteibacter</taxon>
    </lineage>
</organism>
<dbReference type="PATRIC" id="fig|345309.4.peg.1594"/>